<dbReference type="InterPro" id="IPR002560">
    <property type="entry name" value="Transposase_DDE"/>
</dbReference>
<keyword evidence="3 10" id="KW-0812">Transmembrane</keyword>
<dbReference type="RefSeq" id="WP_123236963.1">
    <property type="nucleotide sequence ID" value="NZ_RJVP01000002.1"/>
</dbReference>
<dbReference type="PRINTS" id="PR00075">
    <property type="entry name" value="FACDDSATRASE"/>
</dbReference>
<keyword evidence="5 10" id="KW-1133">Transmembrane helix</keyword>
<evidence type="ECO:0000256" key="3">
    <source>
        <dbReference type="ARBA" id="ARBA00022692"/>
    </source>
</evidence>
<keyword evidence="14" id="KW-1185">Reference proteome</keyword>
<evidence type="ECO:0000256" key="8">
    <source>
        <dbReference type="ARBA" id="ARBA00023098"/>
    </source>
</evidence>
<dbReference type="GO" id="GO:0016020">
    <property type="term" value="C:membrane"/>
    <property type="evidence" value="ECO:0007669"/>
    <property type="project" value="UniProtKB-SubCell"/>
</dbReference>
<evidence type="ECO:0000256" key="4">
    <source>
        <dbReference type="ARBA" id="ARBA00022832"/>
    </source>
</evidence>
<feature type="domain" description="Fatty acid desaturase" evidence="11">
    <location>
        <begin position="9"/>
        <end position="213"/>
    </location>
</feature>
<dbReference type="InterPro" id="IPR005804">
    <property type="entry name" value="FA_desaturase_dom"/>
</dbReference>
<comment type="similarity">
    <text evidence="2">Belongs to the fatty acid desaturase type 2 family.</text>
</comment>
<keyword evidence="7" id="KW-0408">Iron</keyword>
<dbReference type="GO" id="GO:0016717">
    <property type="term" value="F:oxidoreductase activity, acting on paired donors, with oxidation of a pair of donors resulting in the reduction of molecular oxygen to two molecules of water"/>
    <property type="evidence" value="ECO:0007669"/>
    <property type="project" value="InterPro"/>
</dbReference>
<evidence type="ECO:0000256" key="1">
    <source>
        <dbReference type="ARBA" id="ARBA00004141"/>
    </source>
</evidence>
<comment type="caution">
    <text evidence="13">The sequence shown here is derived from an EMBL/GenBank/DDBJ whole genome shotgun (WGS) entry which is preliminary data.</text>
</comment>
<dbReference type="EMBL" id="RJVP01000002">
    <property type="protein sequence ID" value="ROH87161.1"/>
    <property type="molecule type" value="Genomic_DNA"/>
</dbReference>
<keyword evidence="8" id="KW-0443">Lipid metabolism</keyword>
<evidence type="ECO:0000259" key="11">
    <source>
        <dbReference type="Pfam" id="PF00487"/>
    </source>
</evidence>
<dbReference type="CDD" id="cd03505">
    <property type="entry name" value="Delta9-FADS-like"/>
    <property type="match status" value="1"/>
</dbReference>
<evidence type="ECO:0000256" key="5">
    <source>
        <dbReference type="ARBA" id="ARBA00022989"/>
    </source>
</evidence>
<gene>
    <name evidence="13" type="ORF">ED236_05660</name>
</gene>
<protein>
    <submittedName>
        <fullName evidence="13">Acyl-CoA desaturase</fullName>
    </submittedName>
</protein>
<evidence type="ECO:0000256" key="7">
    <source>
        <dbReference type="ARBA" id="ARBA00023004"/>
    </source>
</evidence>
<dbReference type="Proteomes" id="UP000275137">
    <property type="component" value="Unassembled WGS sequence"/>
</dbReference>
<keyword evidence="4" id="KW-0276">Fatty acid metabolism</keyword>
<evidence type="ECO:0000259" key="12">
    <source>
        <dbReference type="Pfam" id="PF01610"/>
    </source>
</evidence>
<feature type="transmembrane region" description="Helical" evidence="10">
    <location>
        <begin position="135"/>
        <end position="162"/>
    </location>
</feature>
<evidence type="ECO:0000256" key="2">
    <source>
        <dbReference type="ARBA" id="ARBA00008749"/>
    </source>
</evidence>
<organism evidence="13 14">
    <name type="scientific">Pseudomethylobacillus aquaticus</name>
    <dbReference type="NCBI Taxonomy" id="2676064"/>
    <lineage>
        <taxon>Bacteria</taxon>
        <taxon>Pseudomonadati</taxon>
        <taxon>Pseudomonadota</taxon>
        <taxon>Betaproteobacteria</taxon>
        <taxon>Nitrosomonadales</taxon>
        <taxon>Methylophilaceae</taxon>
        <taxon>Pseudomethylobacillus</taxon>
    </lineage>
</organism>
<dbReference type="GO" id="GO:0006631">
    <property type="term" value="P:fatty acid metabolic process"/>
    <property type="evidence" value="ECO:0007669"/>
    <property type="project" value="UniProtKB-KW"/>
</dbReference>
<accession>A0A3N0V3Q1</accession>
<evidence type="ECO:0000256" key="10">
    <source>
        <dbReference type="SAM" id="Phobius"/>
    </source>
</evidence>
<dbReference type="InterPro" id="IPR015876">
    <property type="entry name" value="Acyl-CoA_DS"/>
</dbReference>
<keyword evidence="6" id="KW-0560">Oxidoreductase</keyword>
<comment type="subcellular location">
    <subcellularLocation>
        <location evidence="1">Membrane</location>
        <topology evidence="1">Multi-pass membrane protein</topology>
    </subcellularLocation>
</comment>
<dbReference type="PANTHER" id="PTHR11351:SF33">
    <property type="entry name" value="DELTA-9 FATTY ACID DESATURASE, DESA"/>
    <property type="match status" value="1"/>
</dbReference>
<dbReference type="Pfam" id="PF00487">
    <property type="entry name" value="FA_desaturase"/>
    <property type="match status" value="1"/>
</dbReference>
<name>A0A3N0V3Q1_9PROT</name>
<reference evidence="13 14" key="1">
    <citation type="submission" date="2018-10" db="EMBL/GenBank/DDBJ databases">
        <authorList>
            <person name="Chen W.-M."/>
        </authorList>
    </citation>
    <scope>NUCLEOTIDE SEQUENCE [LARGE SCALE GENOMIC DNA]</scope>
    <source>
        <strain evidence="13 14">H-5</strain>
    </source>
</reference>
<sequence length="394" mass="45310">MLSGMIDLPWWGVVLVALGLTHVTIAAVTIFLHRCQAHRALDLHPVISHFFRFWLWLTTGIQTKQWASIHRKHHARCETEEDPHSPQTRGIKEVLWRGAELYRAESKNNETMDKYGSGTPDDWLERNVYVKHSSLGITLMFVIDLVLFGPIGISIWAVQMLWIPVTAAGIINGAGHYWGYRNFAADDASTNLLPWGILIGGEELHNNHHAYATSARLSSKWYEFDIGWMYIRMMELSGLARVKKLAPQIRFDWAKTRCDLDTLQAVITHRFDVMGKYGLVIKRACKQEIAKLRQLSQQEGHEPLTIERLRHWLHLDAARLPVHDRQALAATLRHSAQLETLYRLKQELAAIWARSSASQEQLLKALEDWCHQAEASGIEALQEFSRRLRSYRMS</sequence>
<feature type="transmembrane region" description="Helical" evidence="10">
    <location>
        <begin position="12"/>
        <end position="32"/>
    </location>
</feature>
<dbReference type="PANTHER" id="PTHR11351">
    <property type="entry name" value="ACYL-COA DESATURASE"/>
    <property type="match status" value="1"/>
</dbReference>
<evidence type="ECO:0000256" key="9">
    <source>
        <dbReference type="ARBA" id="ARBA00023136"/>
    </source>
</evidence>
<evidence type="ECO:0000256" key="6">
    <source>
        <dbReference type="ARBA" id="ARBA00023002"/>
    </source>
</evidence>
<evidence type="ECO:0000313" key="14">
    <source>
        <dbReference type="Proteomes" id="UP000275137"/>
    </source>
</evidence>
<proteinExistence type="inferred from homology"/>
<dbReference type="AlphaFoldDB" id="A0A3N0V3Q1"/>
<keyword evidence="9 10" id="KW-0472">Membrane</keyword>
<evidence type="ECO:0000313" key="13">
    <source>
        <dbReference type="EMBL" id="ROH87161.1"/>
    </source>
</evidence>
<dbReference type="Pfam" id="PF01610">
    <property type="entry name" value="DDE_Tnp_ISL3"/>
    <property type="match status" value="1"/>
</dbReference>
<feature type="domain" description="Transposase IS204/IS1001/IS1096/IS1165 DDE" evidence="12">
    <location>
        <begin position="266"/>
        <end position="392"/>
    </location>
</feature>